<organism evidence="11 12">
    <name type="scientific">Globodera pallida</name>
    <name type="common">Potato cyst nematode worm</name>
    <name type="synonym">Heterodera pallida</name>
    <dbReference type="NCBI Taxonomy" id="36090"/>
    <lineage>
        <taxon>Eukaryota</taxon>
        <taxon>Metazoa</taxon>
        <taxon>Ecdysozoa</taxon>
        <taxon>Nematoda</taxon>
        <taxon>Chromadorea</taxon>
        <taxon>Rhabditida</taxon>
        <taxon>Tylenchina</taxon>
        <taxon>Tylenchomorpha</taxon>
        <taxon>Tylenchoidea</taxon>
        <taxon>Heteroderidae</taxon>
        <taxon>Heteroderinae</taxon>
        <taxon>Globodera</taxon>
    </lineage>
</organism>
<dbReference type="Proteomes" id="UP000050741">
    <property type="component" value="Unassembled WGS sequence"/>
</dbReference>
<dbReference type="PANTHER" id="PTHR13121">
    <property type="entry name" value="GPI TRANSAMIDASE COMPONENT PIG-U"/>
    <property type="match status" value="1"/>
</dbReference>
<reference evidence="11" key="1">
    <citation type="submission" date="2013-12" db="EMBL/GenBank/DDBJ databases">
        <authorList>
            <person name="Aslett M."/>
        </authorList>
    </citation>
    <scope>NUCLEOTIDE SEQUENCE [LARGE SCALE GENOMIC DNA]</scope>
    <source>
        <strain evidence="11">Lindley</strain>
    </source>
</reference>
<evidence type="ECO:0000256" key="1">
    <source>
        <dbReference type="ARBA" id="ARBA00004477"/>
    </source>
</evidence>
<keyword evidence="5 10" id="KW-0812">Transmembrane</keyword>
<evidence type="ECO:0000256" key="8">
    <source>
        <dbReference type="ARBA" id="ARBA00023136"/>
    </source>
</evidence>
<proteinExistence type="inferred from homology"/>
<evidence type="ECO:0000256" key="7">
    <source>
        <dbReference type="ARBA" id="ARBA00022989"/>
    </source>
</evidence>
<evidence type="ECO:0000313" key="12">
    <source>
        <dbReference type="WBParaSite" id="GPLIN_000734200"/>
    </source>
</evidence>
<comment type="subcellular location">
    <subcellularLocation>
        <location evidence="1">Endoplasmic reticulum membrane</location>
        <topology evidence="1">Multi-pass membrane protein</topology>
    </subcellularLocation>
</comment>
<dbReference type="Pfam" id="PF06728">
    <property type="entry name" value="PIG-U"/>
    <property type="match status" value="1"/>
</dbReference>
<comment type="similarity">
    <text evidence="3">Belongs to the PIGU family.</text>
</comment>
<dbReference type="GO" id="GO:0042765">
    <property type="term" value="C:GPI-anchor transamidase complex"/>
    <property type="evidence" value="ECO:0007669"/>
    <property type="project" value="InterPro"/>
</dbReference>
<dbReference type="WBParaSite" id="GPLIN_000734200">
    <property type="protein sequence ID" value="GPLIN_000734200"/>
    <property type="gene ID" value="GPLIN_000734200"/>
</dbReference>
<accession>A0A183C398</accession>
<feature type="region of interest" description="Disordered" evidence="9">
    <location>
        <begin position="1"/>
        <end position="22"/>
    </location>
</feature>
<comment type="pathway">
    <text evidence="2">Glycolipid biosynthesis; glycosylphosphatidylinositol-anchor biosynthesis.</text>
</comment>
<feature type="transmembrane region" description="Helical" evidence="10">
    <location>
        <begin position="302"/>
        <end position="324"/>
    </location>
</feature>
<keyword evidence="11" id="KW-1185">Reference proteome</keyword>
<dbReference type="GO" id="GO:0016255">
    <property type="term" value="P:attachment of GPI anchor to protein"/>
    <property type="evidence" value="ECO:0007669"/>
    <property type="project" value="InterPro"/>
</dbReference>
<feature type="transmembrane region" description="Helical" evidence="10">
    <location>
        <begin position="159"/>
        <end position="181"/>
    </location>
</feature>
<keyword evidence="7 10" id="KW-1133">Transmembrane helix</keyword>
<sequence>MALKQQQNDKDEKHQQKQHKFVSEQAEIDLPTSSSDNRWRQLLWLFLLSVVFRLFAAHFLTEFFQQNPLFSTPWSSLKRLREGLFLYRQHNSDHKTVYDGDLFHVLPIFIELFRSSLDKPLLLHFQWMVFDLLTAYYTSRFVKSYIASGQQSDFRRSQWLEVLAFGGYLLNPMTIGCWMVGSLSSFVNLLVAMSICFMMEGGVLRSVLPLALAIQLNPYYAIIFCPIFIRFTGSRRFAAIFYAILASIGFFLLNALLLMNRGSSDGSVPDMLRCTFGFFLTVPDLTPNTGIFWYFFTQVFEHYRMLFLCAFQLNAFIYVVPFAALLRENPSLLAVHFMLIVALFSPYPSYAETALYLPAMAAFFDLHKFLRQRLLVGCALLAIFVLGPIMWSMWVITGSGNANFFFAIVWVFNLTQVFVAADLLSAFLRERIVTSYGAGDQEEMERRFEGIRLISVSPF</sequence>
<keyword evidence="4" id="KW-0337">GPI-anchor biosynthesis</keyword>
<evidence type="ECO:0000256" key="10">
    <source>
        <dbReference type="SAM" id="Phobius"/>
    </source>
</evidence>
<reference evidence="11" key="2">
    <citation type="submission" date="2014-05" db="EMBL/GenBank/DDBJ databases">
        <title>The genome and life-stage specific transcriptomes of Globodera pallida elucidate key aspects of plant parasitism by a cyst nematode.</title>
        <authorList>
            <person name="Cotton J.A."/>
            <person name="Lilley C.J."/>
            <person name="Jones L.M."/>
            <person name="Kikuchi T."/>
            <person name="Reid A.J."/>
            <person name="Thorpe P."/>
            <person name="Tsai I.J."/>
            <person name="Beasley H."/>
            <person name="Blok V."/>
            <person name="Cock P.J.A."/>
            <person name="Van den Akker S.E."/>
            <person name="Holroyd N."/>
            <person name="Hunt M."/>
            <person name="Mantelin S."/>
            <person name="Naghra H."/>
            <person name="Pain A."/>
            <person name="Palomares-Rius J.E."/>
            <person name="Zarowiecki M."/>
            <person name="Berriman M."/>
            <person name="Jones J.T."/>
            <person name="Urwin P.E."/>
        </authorList>
    </citation>
    <scope>NUCLEOTIDE SEQUENCE [LARGE SCALE GENOMIC DNA]</scope>
    <source>
        <strain evidence="11">Lindley</strain>
    </source>
</reference>
<evidence type="ECO:0000256" key="3">
    <source>
        <dbReference type="ARBA" id="ARBA00010026"/>
    </source>
</evidence>
<evidence type="ECO:0000256" key="6">
    <source>
        <dbReference type="ARBA" id="ARBA00022824"/>
    </source>
</evidence>
<keyword evidence="8 10" id="KW-0472">Membrane</keyword>
<evidence type="ECO:0000313" key="11">
    <source>
        <dbReference type="Proteomes" id="UP000050741"/>
    </source>
</evidence>
<evidence type="ECO:0000256" key="2">
    <source>
        <dbReference type="ARBA" id="ARBA00004687"/>
    </source>
</evidence>
<feature type="transmembrane region" description="Helical" evidence="10">
    <location>
        <begin position="42"/>
        <end position="61"/>
    </location>
</feature>
<evidence type="ECO:0000256" key="9">
    <source>
        <dbReference type="SAM" id="MobiDB-lite"/>
    </source>
</evidence>
<feature type="transmembrane region" description="Helical" evidence="10">
    <location>
        <begin position="402"/>
        <end position="424"/>
    </location>
</feature>
<keyword evidence="6" id="KW-0256">Endoplasmic reticulum</keyword>
<reference evidence="12" key="3">
    <citation type="submission" date="2016-06" db="UniProtKB">
        <authorList>
            <consortium name="WormBaseParasite"/>
        </authorList>
    </citation>
    <scope>IDENTIFICATION</scope>
</reference>
<evidence type="ECO:0000256" key="4">
    <source>
        <dbReference type="ARBA" id="ARBA00022502"/>
    </source>
</evidence>
<feature type="transmembrane region" description="Helical" evidence="10">
    <location>
        <begin position="375"/>
        <end position="396"/>
    </location>
</feature>
<dbReference type="PANTHER" id="PTHR13121:SF0">
    <property type="entry name" value="PHOSPHATIDYLINOSITOL GLYCAN ANCHOR BIOSYNTHESIS CLASS U PROTEIN"/>
    <property type="match status" value="1"/>
</dbReference>
<dbReference type="InterPro" id="IPR009600">
    <property type="entry name" value="PIG-U"/>
</dbReference>
<feature type="transmembrane region" description="Helical" evidence="10">
    <location>
        <begin position="239"/>
        <end position="259"/>
    </location>
</feature>
<dbReference type="GO" id="GO:0006506">
    <property type="term" value="P:GPI anchor biosynthetic process"/>
    <property type="evidence" value="ECO:0007669"/>
    <property type="project" value="UniProtKB-UniPathway"/>
</dbReference>
<feature type="transmembrane region" description="Helical" evidence="10">
    <location>
        <begin position="121"/>
        <end position="138"/>
    </location>
</feature>
<protein>
    <submittedName>
        <fullName evidence="12">GPI transamidase component PIG-U</fullName>
    </submittedName>
</protein>
<dbReference type="AlphaFoldDB" id="A0A183C398"/>
<dbReference type="UniPathway" id="UPA00196"/>
<feature type="transmembrane region" description="Helical" evidence="10">
    <location>
        <begin position="331"/>
        <end position="347"/>
    </location>
</feature>
<evidence type="ECO:0000256" key="5">
    <source>
        <dbReference type="ARBA" id="ARBA00022692"/>
    </source>
</evidence>
<feature type="transmembrane region" description="Helical" evidence="10">
    <location>
        <begin position="271"/>
        <end position="296"/>
    </location>
</feature>
<name>A0A183C398_GLOPA</name>